<name>A0ABP9KEG0_9SPHN</name>
<comment type="similarity">
    <text evidence="1">Belongs to the SIP oxidoreductase family.</text>
</comment>
<dbReference type="Proteomes" id="UP001500518">
    <property type="component" value="Unassembled WGS sequence"/>
</dbReference>
<keyword evidence="4" id="KW-1185">Reference proteome</keyword>
<dbReference type="CDD" id="cd06193">
    <property type="entry name" value="siderophore_interacting"/>
    <property type="match status" value="1"/>
</dbReference>
<dbReference type="Gene3D" id="2.40.30.10">
    <property type="entry name" value="Translation factors"/>
    <property type="match status" value="1"/>
</dbReference>
<dbReference type="InterPro" id="IPR013113">
    <property type="entry name" value="SIP_FAD-bd"/>
</dbReference>
<reference evidence="4" key="1">
    <citation type="journal article" date="2019" name="Int. J. Syst. Evol. Microbiol.">
        <title>The Global Catalogue of Microorganisms (GCM) 10K type strain sequencing project: providing services to taxonomists for standard genome sequencing and annotation.</title>
        <authorList>
            <consortium name="The Broad Institute Genomics Platform"/>
            <consortium name="The Broad Institute Genome Sequencing Center for Infectious Disease"/>
            <person name="Wu L."/>
            <person name="Ma J."/>
        </authorList>
    </citation>
    <scope>NUCLEOTIDE SEQUENCE [LARGE SCALE GENOMIC DNA]</scope>
    <source>
        <strain evidence="4">JCM 18014</strain>
    </source>
</reference>
<dbReference type="RefSeq" id="WP_346032904.1">
    <property type="nucleotide sequence ID" value="NZ_BAABHV010000010.1"/>
</dbReference>
<sequence length="252" mass="27354">MASRPAPRTMTVTATRKVTPSMLRVTLGGEGMADYPEGQQGGYVKLRLDPLPGKDKPVVRTYTIRAQRDGEIDVDFVLHETPDGSHGPATDWALAAGPGTVIDLGGPGPAKPLPEDRDFYLIAGDMTALPAISVNLEALPRDAKGVALLEVQDEADRQDIDAPEGVEIRWLVSPQPGTRPDLLADALREVPWPQGEVYAWAACEFSSMKQLRAYLRGEHGLGPDSLYISSYWKSGLTEEDHKIAKREDAEAA</sequence>
<comment type="caution">
    <text evidence="3">The sequence shown here is derived from an EMBL/GenBank/DDBJ whole genome shotgun (WGS) entry which is preliminary data.</text>
</comment>
<accession>A0ABP9KEG0</accession>
<evidence type="ECO:0000256" key="1">
    <source>
        <dbReference type="ARBA" id="ARBA00035644"/>
    </source>
</evidence>
<protein>
    <submittedName>
        <fullName evidence="3">Siderophore-interacting protein</fullName>
    </submittedName>
</protein>
<dbReference type="Pfam" id="PF08021">
    <property type="entry name" value="FAD_binding_9"/>
    <property type="match status" value="2"/>
</dbReference>
<evidence type="ECO:0000313" key="4">
    <source>
        <dbReference type="Proteomes" id="UP001500518"/>
    </source>
</evidence>
<dbReference type="InterPro" id="IPR007037">
    <property type="entry name" value="SIP_rossman_dom"/>
</dbReference>
<dbReference type="Gene3D" id="3.40.50.80">
    <property type="entry name" value="Nucleotide-binding domain of ferredoxin-NADP reductase (FNR) module"/>
    <property type="match status" value="1"/>
</dbReference>
<dbReference type="PROSITE" id="PS51384">
    <property type="entry name" value="FAD_FR"/>
    <property type="match status" value="1"/>
</dbReference>
<feature type="domain" description="FAD-binding FR-type" evidence="2">
    <location>
        <begin position="5"/>
        <end position="114"/>
    </location>
</feature>
<dbReference type="SUPFAM" id="SSF63380">
    <property type="entry name" value="Riboflavin synthase domain-like"/>
    <property type="match status" value="1"/>
</dbReference>
<evidence type="ECO:0000259" key="2">
    <source>
        <dbReference type="PROSITE" id="PS51384"/>
    </source>
</evidence>
<organism evidence="3 4">
    <name type="scientific">Erythrobacter westpacificensis</name>
    <dbReference type="NCBI Taxonomy" id="1055231"/>
    <lineage>
        <taxon>Bacteria</taxon>
        <taxon>Pseudomonadati</taxon>
        <taxon>Pseudomonadota</taxon>
        <taxon>Alphaproteobacteria</taxon>
        <taxon>Sphingomonadales</taxon>
        <taxon>Erythrobacteraceae</taxon>
        <taxon>Erythrobacter/Porphyrobacter group</taxon>
        <taxon>Erythrobacter</taxon>
    </lineage>
</organism>
<dbReference type="InterPro" id="IPR017927">
    <property type="entry name" value="FAD-bd_FR_type"/>
</dbReference>
<gene>
    <name evidence="3" type="ORF">GCM10023208_19590</name>
</gene>
<dbReference type="InterPro" id="IPR039261">
    <property type="entry name" value="FNR_nucleotide-bd"/>
</dbReference>
<proteinExistence type="inferred from homology"/>
<dbReference type="EMBL" id="BAABHV010000010">
    <property type="protein sequence ID" value="GAA5055598.1"/>
    <property type="molecule type" value="Genomic_DNA"/>
</dbReference>
<dbReference type="InterPro" id="IPR039374">
    <property type="entry name" value="SIP_fam"/>
</dbReference>
<dbReference type="Pfam" id="PF04954">
    <property type="entry name" value="SIP"/>
    <property type="match status" value="1"/>
</dbReference>
<dbReference type="PANTHER" id="PTHR30157">
    <property type="entry name" value="FERRIC REDUCTASE, NADPH-DEPENDENT"/>
    <property type="match status" value="1"/>
</dbReference>
<dbReference type="InterPro" id="IPR017938">
    <property type="entry name" value="Riboflavin_synthase-like_b-brl"/>
</dbReference>
<evidence type="ECO:0000313" key="3">
    <source>
        <dbReference type="EMBL" id="GAA5055598.1"/>
    </source>
</evidence>
<dbReference type="PANTHER" id="PTHR30157:SF0">
    <property type="entry name" value="NADPH-DEPENDENT FERRIC-CHELATE REDUCTASE"/>
    <property type="match status" value="1"/>
</dbReference>